<evidence type="ECO:0000256" key="2">
    <source>
        <dbReference type="ARBA" id="ARBA00023108"/>
    </source>
</evidence>
<dbReference type="EMBL" id="OV725079">
    <property type="protein sequence ID" value="CAH1397498.1"/>
    <property type="molecule type" value="Genomic_DNA"/>
</dbReference>
<reference evidence="5" key="1">
    <citation type="submission" date="2022-01" db="EMBL/GenBank/DDBJ databases">
        <authorList>
            <person name="King R."/>
        </authorList>
    </citation>
    <scope>NUCLEOTIDE SEQUENCE</scope>
</reference>
<dbReference type="PANTHER" id="PTHR11008">
    <property type="entry name" value="PROTEIN TAKEOUT-LIKE PROTEIN"/>
    <property type="match status" value="1"/>
</dbReference>
<comment type="similarity">
    <text evidence="3">Belongs to the TO family.</text>
</comment>
<name>A0A9P0H8G1_NEZVI</name>
<organism evidence="5 6">
    <name type="scientific">Nezara viridula</name>
    <name type="common">Southern green stink bug</name>
    <name type="synonym">Cimex viridulus</name>
    <dbReference type="NCBI Taxonomy" id="85310"/>
    <lineage>
        <taxon>Eukaryota</taxon>
        <taxon>Metazoa</taxon>
        <taxon>Ecdysozoa</taxon>
        <taxon>Arthropoda</taxon>
        <taxon>Hexapoda</taxon>
        <taxon>Insecta</taxon>
        <taxon>Pterygota</taxon>
        <taxon>Neoptera</taxon>
        <taxon>Paraneoptera</taxon>
        <taxon>Hemiptera</taxon>
        <taxon>Heteroptera</taxon>
        <taxon>Panheteroptera</taxon>
        <taxon>Pentatomomorpha</taxon>
        <taxon>Pentatomoidea</taxon>
        <taxon>Pentatomidae</taxon>
        <taxon>Pentatominae</taxon>
        <taxon>Nezara</taxon>
    </lineage>
</organism>
<dbReference type="Proteomes" id="UP001152798">
    <property type="component" value="Chromosome 3"/>
</dbReference>
<dbReference type="SMART" id="SM00700">
    <property type="entry name" value="JHBP"/>
    <property type="match status" value="1"/>
</dbReference>
<evidence type="ECO:0000313" key="5">
    <source>
        <dbReference type="EMBL" id="CAH1397498.1"/>
    </source>
</evidence>
<evidence type="ECO:0000256" key="4">
    <source>
        <dbReference type="SAM" id="SignalP"/>
    </source>
</evidence>
<protein>
    <submittedName>
        <fullName evidence="5">Uncharacterized protein</fullName>
    </submittedName>
</protein>
<gene>
    <name evidence="5" type="ORF">NEZAVI_LOCUS7313</name>
</gene>
<evidence type="ECO:0000256" key="1">
    <source>
        <dbReference type="ARBA" id="ARBA00022729"/>
    </source>
</evidence>
<keyword evidence="1 4" id="KW-0732">Signal</keyword>
<accession>A0A9P0H8G1</accession>
<keyword evidence="2" id="KW-0090">Biological rhythms</keyword>
<evidence type="ECO:0000256" key="3">
    <source>
        <dbReference type="ARBA" id="ARBA00060902"/>
    </source>
</evidence>
<dbReference type="PANTHER" id="PTHR11008:SF32">
    <property type="entry name" value="CIRCADIAN CLOCK-CONTROLLED PROTEIN DAYWAKE-RELATED"/>
    <property type="match status" value="1"/>
</dbReference>
<dbReference type="FunFam" id="3.15.10.30:FF:000001">
    <property type="entry name" value="Takeout-like protein 1"/>
    <property type="match status" value="1"/>
</dbReference>
<feature type="chain" id="PRO_5040474280" evidence="4">
    <location>
        <begin position="23"/>
        <end position="254"/>
    </location>
</feature>
<sequence>MASRIIIINSILSFALFQIAMSAKLPSSFKKCGRTDPKFDVCLNDAIEDAIKILSSGIPKLGLVGLEPLKITHLVIGRGKGPISLDLSFKNLNIHGITDVKITDQKTNLEAVKLECKSFNKKLVLEGDYEVDGKILLLPIRGKGKGSITLDNVDGYSIVTGTPIVRKNKTYLEVKSFDYSFKPSRMRLQFDNLFNGEKQLSDSMNRILNDNWEEVLREMKPSFEEALSEIFRDYVNRLYQRVSLEELYPQSVKV</sequence>
<dbReference type="GO" id="GO:0007623">
    <property type="term" value="P:circadian rhythm"/>
    <property type="evidence" value="ECO:0007669"/>
    <property type="project" value="UniProtKB-ARBA"/>
</dbReference>
<dbReference type="AlphaFoldDB" id="A0A9P0H8G1"/>
<dbReference type="Pfam" id="PF06585">
    <property type="entry name" value="JHBP"/>
    <property type="match status" value="1"/>
</dbReference>
<feature type="signal peptide" evidence="4">
    <location>
        <begin position="1"/>
        <end position="22"/>
    </location>
</feature>
<dbReference type="InterPro" id="IPR038606">
    <property type="entry name" value="To_sf"/>
</dbReference>
<dbReference type="GO" id="GO:0005615">
    <property type="term" value="C:extracellular space"/>
    <property type="evidence" value="ECO:0007669"/>
    <property type="project" value="TreeGrafter"/>
</dbReference>
<dbReference type="InterPro" id="IPR010562">
    <property type="entry name" value="Haemolymph_juvenile_hormone-bd"/>
</dbReference>
<proteinExistence type="inferred from homology"/>
<dbReference type="OrthoDB" id="8186595at2759"/>
<evidence type="ECO:0000313" key="6">
    <source>
        <dbReference type="Proteomes" id="UP001152798"/>
    </source>
</evidence>
<keyword evidence="6" id="KW-1185">Reference proteome</keyword>
<dbReference type="Gene3D" id="3.15.10.30">
    <property type="entry name" value="Haemolymph juvenile hormone binding protein"/>
    <property type="match status" value="1"/>
</dbReference>